<dbReference type="InterPro" id="IPR029044">
    <property type="entry name" value="Nucleotide-diphossugar_trans"/>
</dbReference>
<protein>
    <recommendedName>
        <fullName evidence="3">Glycosyltransferase 2-like domain-containing protein</fullName>
    </recommendedName>
</protein>
<evidence type="ECO:0000313" key="1">
    <source>
        <dbReference type="EMBL" id="AJY46012.1"/>
    </source>
</evidence>
<proteinExistence type="predicted"/>
<dbReference type="KEGG" id="mey:TM49_10585"/>
<accession>A0A0D5LQH1</accession>
<sequence length="268" mass="30061">MPPLSLSVLTWKAPKTLENTLAALTPIAHLFSERYVICQEGAPDEMRIATGFGFEPVATTENLGIQEGLARCGEVPTAEHIMVVEGDNMLTQDPDAPLLLAEAVRQMDRHAIAAFQLQERLTPPSSRFRRYWKAGLPLRPTLIGRMRPGPALARMNEALAFPEIAANGNAQIEKLADRLYCTHSDCLNWSNRPFLTTKSFFLGELVAFARKNPGTKRVNGMPDLEHPVNCPANRHWWRGNRFAMGMIYPGLFHHNRLERPPADEKTEL</sequence>
<dbReference type="PATRIC" id="fig|1486262.3.peg.2192"/>
<evidence type="ECO:0000313" key="2">
    <source>
        <dbReference type="Proteomes" id="UP000032611"/>
    </source>
</evidence>
<name>A0A0D5LQH1_MAREN</name>
<gene>
    <name evidence="1" type="ORF">TM49_10585</name>
</gene>
<evidence type="ECO:0008006" key="3">
    <source>
        <dbReference type="Google" id="ProtNLM"/>
    </source>
</evidence>
<reference evidence="1 2" key="1">
    <citation type="journal article" date="2015" name="Genome Announc.">
        <title>Complete genome sequence of Martelella endophytica YC6887, which has antifungal activity associated with a halophyte.</title>
        <authorList>
            <person name="Khan A."/>
            <person name="Khan H."/>
            <person name="Chung E.J."/>
            <person name="Hossain M.T."/>
            <person name="Chung Y.R."/>
        </authorList>
    </citation>
    <scope>NUCLEOTIDE SEQUENCE [LARGE SCALE GENOMIC DNA]</scope>
    <source>
        <strain evidence="1">YC6887</strain>
    </source>
</reference>
<organism evidence="1 2">
    <name type="scientific">Martelella endophytica</name>
    <dbReference type="NCBI Taxonomy" id="1486262"/>
    <lineage>
        <taxon>Bacteria</taxon>
        <taxon>Pseudomonadati</taxon>
        <taxon>Pseudomonadota</taxon>
        <taxon>Alphaproteobacteria</taxon>
        <taxon>Hyphomicrobiales</taxon>
        <taxon>Aurantimonadaceae</taxon>
        <taxon>Martelella</taxon>
    </lineage>
</organism>
<dbReference type="STRING" id="1486262.TM49_10585"/>
<dbReference type="Proteomes" id="UP000032611">
    <property type="component" value="Chromosome"/>
</dbReference>
<dbReference type="AlphaFoldDB" id="A0A0D5LQH1"/>
<dbReference type="SUPFAM" id="SSF53448">
    <property type="entry name" value="Nucleotide-diphospho-sugar transferases"/>
    <property type="match status" value="1"/>
</dbReference>
<keyword evidence="2" id="KW-1185">Reference proteome</keyword>
<dbReference type="HOGENOM" id="CLU_1037477_0_0_5"/>
<dbReference type="EMBL" id="CP010803">
    <property type="protein sequence ID" value="AJY46012.1"/>
    <property type="molecule type" value="Genomic_DNA"/>
</dbReference>